<dbReference type="GO" id="GO:0051536">
    <property type="term" value="F:iron-sulfur cluster binding"/>
    <property type="evidence" value="ECO:0007669"/>
    <property type="project" value="UniProtKB-KW"/>
</dbReference>
<keyword evidence="2" id="KW-0479">Metal-binding</keyword>
<dbReference type="InterPro" id="IPR051269">
    <property type="entry name" value="Fe-S_cluster_ET"/>
</dbReference>
<evidence type="ECO:0000256" key="5">
    <source>
        <dbReference type="ARBA" id="ARBA00023014"/>
    </source>
</evidence>
<evidence type="ECO:0000256" key="4">
    <source>
        <dbReference type="ARBA" id="ARBA00023004"/>
    </source>
</evidence>
<accession>A0A1G2CTW3</accession>
<sequence length="78" mass="8410">MGVKKITIHHQREKCIGCGSCVLLAPKNWKMNDNDGKSDLEGGVLHKNGVVSVAIDEGDCAANKEASDTCPVNIIRFE</sequence>
<dbReference type="PROSITE" id="PS51379">
    <property type="entry name" value="4FE4S_FER_2"/>
    <property type="match status" value="1"/>
</dbReference>
<feature type="domain" description="4Fe-4S ferredoxin-type" evidence="6">
    <location>
        <begin position="4"/>
        <end position="34"/>
    </location>
</feature>
<reference evidence="7 8" key="1">
    <citation type="journal article" date="2016" name="Nat. Commun.">
        <title>Thousands of microbial genomes shed light on interconnected biogeochemical processes in an aquifer system.</title>
        <authorList>
            <person name="Anantharaman K."/>
            <person name="Brown C.T."/>
            <person name="Hug L.A."/>
            <person name="Sharon I."/>
            <person name="Castelle C.J."/>
            <person name="Probst A.J."/>
            <person name="Thomas B.C."/>
            <person name="Singh A."/>
            <person name="Wilkins M.J."/>
            <person name="Karaoz U."/>
            <person name="Brodie E.L."/>
            <person name="Williams K.H."/>
            <person name="Hubbard S.S."/>
            <person name="Banfield J.F."/>
        </authorList>
    </citation>
    <scope>NUCLEOTIDE SEQUENCE [LARGE SCALE GENOMIC DNA]</scope>
</reference>
<keyword evidence="1" id="KW-0813">Transport</keyword>
<dbReference type="PANTHER" id="PTHR36923:SF3">
    <property type="entry name" value="FERREDOXIN"/>
    <property type="match status" value="1"/>
</dbReference>
<name>A0A1G2CTW3_9BACT</name>
<comment type="caution">
    <text evidence="7">The sequence shown here is derived from an EMBL/GenBank/DDBJ whole genome shotgun (WGS) entry which is preliminary data.</text>
</comment>
<dbReference type="InterPro" id="IPR017896">
    <property type="entry name" value="4Fe4S_Fe-S-bd"/>
</dbReference>
<proteinExistence type="predicted"/>
<dbReference type="GO" id="GO:0046872">
    <property type="term" value="F:metal ion binding"/>
    <property type="evidence" value="ECO:0007669"/>
    <property type="project" value="UniProtKB-KW"/>
</dbReference>
<keyword evidence="3" id="KW-0249">Electron transport</keyword>
<dbReference type="Pfam" id="PF13459">
    <property type="entry name" value="Fer4_15"/>
    <property type="match status" value="1"/>
</dbReference>
<organism evidence="7 8">
    <name type="scientific">Candidatus Lloydbacteria bacterium RIFCSPHIGHO2_01_FULL_49_22</name>
    <dbReference type="NCBI Taxonomy" id="1798658"/>
    <lineage>
        <taxon>Bacteria</taxon>
        <taxon>Candidatus Lloydiibacteriota</taxon>
    </lineage>
</organism>
<keyword evidence="4" id="KW-0408">Iron</keyword>
<evidence type="ECO:0000256" key="3">
    <source>
        <dbReference type="ARBA" id="ARBA00022982"/>
    </source>
</evidence>
<dbReference type="Gene3D" id="3.30.70.20">
    <property type="match status" value="1"/>
</dbReference>
<dbReference type="PANTHER" id="PTHR36923">
    <property type="entry name" value="FERREDOXIN"/>
    <property type="match status" value="1"/>
</dbReference>
<evidence type="ECO:0000259" key="6">
    <source>
        <dbReference type="PROSITE" id="PS51379"/>
    </source>
</evidence>
<evidence type="ECO:0000256" key="1">
    <source>
        <dbReference type="ARBA" id="ARBA00022448"/>
    </source>
</evidence>
<dbReference type="SUPFAM" id="SSF54862">
    <property type="entry name" value="4Fe-4S ferredoxins"/>
    <property type="match status" value="1"/>
</dbReference>
<evidence type="ECO:0000313" key="7">
    <source>
        <dbReference type="EMBL" id="OGZ04796.1"/>
    </source>
</evidence>
<dbReference type="Proteomes" id="UP000177122">
    <property type="component" value="Unassembled WGS sequence"/>
</dbReference>
<dbReference type="AlphaFoldDB" id="A0A1G2CTW3"/>
<protein>
    <recommendedName>
        <fullName evidence="6">4Fe-4S ferredoxin-type domain-containing protein</fullName>
    </recommendedName>
</protein>
<evidence type="ECO:0000256" key="2">
    <source>
        <dbReference type="ARBA" id="ARBA00022723"/>
    </source>
</evidence>
<gene>
    <name evidence="7" type="ORF">A2845_05520</name>
</gene>
<dbReference type="EMBL" id="MHLI01000020">
    <property type="protein sequence ID" value="OGZ04796.1"/>
    <property type="molecule type" value="Genomic_DNA"/>
</dbReference>
<evidence type="ECO:0000313" key="8">
    <source>
        <dbReference type="Proteomes" id="UP000177122"/>
    </source>
</evidence>
<keyword evidence="5" id="KW-0411">Iron-sulfur</keyword>